<protein>
    <submittedName>
        <fullName evidence="1">Uncharacterized protein</fullName>
    </submittedName>
</protein>
<evidence type="ECO:0000313" key="1">
    <source>
        <dbReference type="EMBL" id="CPV67100.1"/>
    </source>
</evidence>
<organism evidence="1 2">
    <name type="scientific">Mycobacteroides abscessus</name>
    <dbReference type="NCBI Taxonomy" id="36809"/>
    <lineage>
        <taxon>Bacteria</taxon>
        <taxon>Bacillati</taxon>
        <taxon>Actinomycetota</taxon>
        <taxon>Actinomycetes</taxon>
        <taxon>Mycobacteriales</taxon>
        <taxon>Mycobacteriaceae</taxon>
        <taxon>Mycobacteroides</taxon>
    </lineage>
</organism>
<accession>A0A0U0ZRF6</accession>
<gene>
    <name evidence="1" type="ORF">ERS075579_04150</name>
</gene>
<name>A0A0U0ZRF6_9MYCO</name>
<sequence>MTHTAIGTGRTGAALEIPEASRASAELELARIHRDVMRVRYRDLGMATARAGVHLNHAERQVQASARRACQQGCSVQQIAAQLGEDIGVVRSWIIEAAGSSEVPHE</sequence>
<dbReference type="RefSeq" id="WP_131724615.1">
    <property type="nucleotide sequence ID" value="NZ_CSWP01000009.1"/>
</dbReference>
<dbReference type="Proteomes" id="UP000045782">
    <property type="component" value="Unassembled WGS sequence"/>
</dbReference>
<dbReference type="AlphaFoldDB" id="A0A0U0ZRF6"/>
<reference evidence="1 2" key="1">
    <citation type="submission" date="2015-03" db="EMBL/GenBank/DDBJ databases">
        <authorList>
            <person name="Murphy D."/>
        </authorList>
    </citation>
    <scope>NUCLEOTIDE SEQUENCE [LARGE SCALE GENOMIC DNA]</scope>
    <source>
        <strain evidence="1 2">PAP088</strain>
    </source>
</reference>
<proteinExistence type="predicted"/>
<evidence type="ECO:0000313" key="2">
    <source>
        <dbReference type="Proteomes" id="UP000045782"/>
    </source>
</evidence>
<dbReference type="EMBL" id="CSWP01000009">
    <property type="protein sequence ID" value="CPV67100.1"/>
    <property type="molecule type" value="Genomic_DNA"/>
</dbReference>